<evidence type="ECO:0000313" key="4">
    <source>
        <dbReference type="Proteomes" id="UP000472263"/>
    </source>
</evidence>
<name>A0A668A3R3_9TELE</name>
<organism evidence="3 4">
    <name type="scientific">Myripristis murdjan</name>
    <name type="common">pinecone soldierfish</name>
    <dbReference type="NCBI Taxonomy" id="586833"/>
    <lineage>
        <taxon>Eukaryota</taxon>
        <taxon>Metazoa</taxon>
        <taxon>Chordata</taxon>
        <taxon>Craniata</taxon>
        <taxon>Vertebrata</taxon>
        <taxon>Euteleostomi</taxon>
        <taxon>Actinopterygii</taxon>
        <taxon>Neopterygii</taxon>
        <taxon>Teleostei</taxon>
        <taxon>Neoteleostei</taxon>
        <taxon>Acanthomorphata</taxon>
        <taxon>Holocentriformes</taxon>
        <taxon>Holocentridae</taxon>
        <taxon>Myripristis</taxon>
    </lineage>
</organism>
<feature type="transmembrane region" description="Helical" evidence="2">
    <location>
        <begin position="192"/>
        <end position="213"/>
    </location>
</feature>
<dbReference type="GO" id="GO:0016020">
    <property type="term" value="C:membrane"/>
    <property type="evidence" value="ECO:0007669"/>
    <property type="project" value="TreeGrafter"/>
</dbReference>
<reference evidence="3" key="2">
    <citation type="submission" date="2025-08" db="UniProtKB">
        <authorList>
            <consortium name="Ensembl"/>
        </authorList>
    </citation>
    <scope>IDENTIFICATION</scope>
</reference>
<dbReference type="GeneID" id="115357720"/>
<feature type="transmembrane region" description="Helical" evidence="2">
    <location>
        <begin position="225"/>
        <end position="248"/>
    </location>
</feature>
<reference evidence="3" key="1">
    <citation type="submission" date="2019-06" db="EMBL/GenBank/DDBJ databases">
        <authorList>
            <consortium name="Wellcome Sanger Institute Data Sharing"/>
        </authorList>
    </citation>
    <scope>NUCLEOTIDE SEQUENCE [LARGE SCALE GENOMIC DNA]</scope>
</reference>
<dbReference type="GeneTree" id="ENSGT00390000018718"/>
<reference evidence="3" key="3">
    <citation type="submission" date="2025-09" db="UniProtKB">
        <authorList>
            <consortium name="Ensembl"/>
        </authorList>
    </citation>
    <scope>IDENTIFICATION</scope>
</reference>
<proteinExistence type="predicted"/>
<protein>
    <submittedName>
        <fullName evidence="3">Transmembrane protein 44</fullName>
    </submittedName>
</protein>
<feature type="transmembrane region" description="Helical" evidence="2">
    <location>
        <begin position="49"/>
        <end position="66"/>
    </location>
</feature>
<feature type="transmembrane region" description="Helical" evidence="2">
    <location>
        <begin position="260"/>
        <end position="280"/>
    </location>
</feature>
<dbReference type="RefSeq" id="XP_029905220.1">
    <property type="nucleotide sequence ID" value="XM_030049360.1"/>
</dbReference>
<keyword evidence="2" id="KW-1133">Transmembrane helix</keyword>
<feature type="transmembrane region" description="Helical" evidence="2">
    <location>
        <begin position="149"/>
        <end position="167"/>
    </location>
</feature>
<accession>A0A668A3R3</accession>
<dbReference type="Proteomes" id="UP000472263">
    <property type="component" value="Chromosome 4"/>
</dbReference>
<evidence type="ECO:0000256" key="2">
    <source>
        <dbReference type="SAM" id="Phobius"/>
    </source>
</evidence>
<dbReference type="OrthoDB" id="8048523at2759"/>
<evidence type="ECO:0000313" key="3">
    <source>
        <dbReference type="Ensembl" id="ENSMMDP00005049530.1"/>
    </source>
</evidence>
<keyword evidence="2" id="KW-0812">Transmembrane</keyword>
<feature type="transmembrane region" description="Helical" evidence="2">
    <location>
        <begin position="103"/>
        <end position="128"/>
    </location>
</feature>
<dbReference type="PANTHER" id="PTHR16201">
    <property type="entry name" value="SEVEN TRANSMEMBRANE PROTEIN 1-RELATED"/>
    <property type="match status" value="1"/>
</dbReference>
<dbReference type="InterPro" id="IPR051415">
    <property type="entry name" value="LAAT-1"/>
</dbReference>
<dbReference type="PANTHER" id="PTHR16201:SF53">
    <property type="entry name" value="TRANSMEMBRANE PROTEIN 44"/>
    <property type="match status" value="1"/>
</dbReference>
<dbReference type="GO" id="GO:0015174">
    <property type="term" value="F:basic amino acid transmembrane transporter activity"/>
    <property type="evidence" value="ECO:0007669"/>
    <property type="project" value="TreeGrafter"/>
</dbReference>
<dbReference type="CTD" id="93109"/>
<feature type="region of interest" description="Disordered" evidence="1">
    <location>
        <begin position="397"/>
        <end position="449"/>
    </location>
</feature>
<feature type="transmembrane region" description="Helical" evidence="2">
    <location>
        <begin position="78"/>
        <end position="97"/>
    </location>
</feature>
<keyword evidence="4" id="KW-1185">Reference proteome</keyword>
<dbReference type="InParanoid" id="A0A668A3R3"/>
<evidence type="ECO:0000256" key="1">
    <source>
        <dbReference type="SAM" id="MobiDB-lite"/>
    </source>
</evidence>
<keyword evidence="2" id="KW-0472">Membrane</keyword>
<sequence length="449" mass="49224">MEGRTVMSAGQIRGSSNTSLSGLIAFCIDSATACLSPDADKLCVPVDLSALSALLLLLSCLVLMYQRCRYCGEQPGEAAICLYCLLGNLCSTVGALLSRQLALQVVMSAFAAAVDVVNFISILLPLCLCWNSKAERMRRVMRRRRRQHLLAVCVLIVLGRGLLTLRVDHSPSDGPLTGRRLLHAPLQDNIEVLGYTLGLLSFVIACTSKFPALSRARRGEMVTSSPVMCGVLCFAAGVLYASAILLYSTQFDFVLRVLPWLLSAICCATLELLILVTYWCRRGSRQHPSRLSPDTESLLCKHSPAMKRETQQLKRNTKKMIEMGHYMDVNVQRARKVCLKEVTVTREGALENQPLKRTVRVVRVDGISSDSSCDSSSVTSDLEWDFEEANAEWSEASAKQEKGDEFPLQEWPENPKPFGICSSGMSQLPGEMTVPGEVGSCGSVTDMAQ</sequence>
<gene>
    <name evidence="3" type="primary">TMEM44</name>
    <name evidence="3" type="synonym">tmem44</name>
</gene>
<dbReference type="Ensembl" id="ENSMMDT00005050507.1">
    <property type="protein sequence ID" value="ENSMMDP00005049530.1"/>
    <property type="gene ID" value="ENSMMDG00005022502.1"/>
</dbReference>
<dbReference type="AlphaFoldDB" id="A0A668A3R3"/>